<proteinExistence type="predicted"/>
<dbReference type="InterPro" id="IPR003673">
    <property type="entry name" value="CoA-Trfase_fam_III"/>
</dbReference>
<dbReference type="SUPFAM" id="SSF89796">
    <property type="entry name" value="CoA-transferase family III (CaiB/BaiF)"/>
    <property type="match status" value="1"/>
</dbReference>
<dbReference type="RefSeq" id="WP_214658849.1">
    <property type="nucleotide sequence ID" value="NZ_CP017634.1"/>
</dbReference>
<dbReference type="Proteomes" id="UP000323521">
    <property type="component" value="Chromosome"/>
</dbReference>
<organism evidence="2 3">
    <name type="scientific">Formimonas warabiya</name>
    <dbReference type="NCBI Taxonomy" id="1761012"/>
    <lineage>
        <taxon>Bacteria</taxon>
        <taxon>Bacillati</taxon>
        <taxon>Bacillota</taxon>
        <taxon>Clostridia</taxon>
        <taxon>Eubacteriales</taxon>
        <taxon>Peptococcaceae</taxon>
        <taxon>Candidatus Formimonas</taxon>
    </lineage>
</organism>
<evidence type="ECO:0000313" key="2">
    <source>
        <dbReference type="EMBL" id="ATW27348.1"/>
    </source>
</evidence>
<dbReference type="PANTHER" id="PTHR48207">
    <property type="entry name" value="SUCCINATE--HYDROXYMETHYLGLUTARATE COA-TRANSFERASE"/>
    <property type="match status" value="1"/>
</dbReference>
<keyword evidence="3" id="KW-1185">Reference proteome</keyword>
<dbReference type="Pfam" id="PF02515">
    <property type="entry name" value="CoA_transf_3"/>
    <property type="match status" value="1"/>
</dbReference>
<dbReference type="InterPro" id="IPR050483">
    <property type="entry name" value="CoA-transferase_III_domain"/>
</dbReference>
<protein>
    <recommendedName>
        <fullName evidence="4">CoA transferase</fullName>
    </recommendedName>
</protein>
<dbReference type="Gene3D" id="3.30.1540.10">
    <property type="entry name" value="formyl-coa transferase, domain 3"/>
    <property type="match status" value="1"/>
</dbReference>
<dbReference type="KEGG" id="fwa:DCMF_23660"/>
<dbReference type="GO" id="GO:0008410">
    <property type="term" value="F:CoA-transferase activity"/>
    <property type="evidence" value="ECO:0007669"/>
    <property type="project" value="TreeGrafter"/>
</dbReference>
<dbReference type="EMBL" id="CP017634">
    <property type="protein sequence ID" value="ATW27348.1"/>
    <property type="molecule type" value="Genomic_DNA"/>
</dbReference>
<dbReference type="PANTHER" id="PTHR48207:SF3">
    <property type="entry name" value="SUCCINATE--HYDROXYMETHYLGLUTARATE COA-TRANSFERASE"/>
    <property type="match status" value="1"/>
</dbReference>
<dbReference type="Gene3D" id="3.40.50.10540">
    <property type="entry name" value="Crotonobetainyl-coa:carnitine coa-transferase, domain 1"/>
    <property type="match status" value="1"/>
</dbReference>
<evidence type="ECO:0008006" key="4">
    <source>
        <dbReference type="Google" id="ProtNLM"/>
    </source>
</evidence>
<sequence>MDKPLTGIKVVDLSRIIAGPFCTMQLGDMGAEIIKVENPNKGDDLRSIPPFMNGESSYFLLNNRNKKSITLDLKKPQGKEVLMKLLEDADVLIQNFRPGVIDKLGFSYEKVAQINPRIIYCSISGYGDSNHSGAYDPIIQGESGIMSVNGDPDGLPVKVGVPVGDLVGSLYAVSGILYALLMRNTSGKGQYVEISLLDALVSLLALPASIYVATGENPPRVGNGHPGFNPYDLYETEDGYINIAVGNNSLWQKFCAATGLETYQDDPRFLTLKDRKENRSALQKIVKEVLKTKATEEWVKIFTEHDIPNGHIRKIKEVFEDEKLKNRNMISTMHHPVAGDFAWMGNPVKLSSQNEIDYFPPPLLGEHSAEILKGLGYGDEEILELKKNGVM</sequence>
<dbReference type="AlphaFoldDB" id="A0A3G1KXY7"/>
<keyword evidence="1" id="KW-0808">Transferase</keyword>
<evidence type="ECO:0000256" key="1">
    <source>
        <dbReference type="ARBA" id="ARBA00022679"/>
    </source>
</evidence>
<evidence type="ECO:0000313" key="3">
    <source>
        <dbReference type="Proteomes" id="UP000323521"/>
    </source>
</evidence>
<dbReference type="InterPro" id="IPR023606">
    <property type="entry name" value="CoA-Trfase_III_dom_1_sf"/>
</dbReference>
<gene>
    <name evidence="2" type="ORF">DCMF_23660</name>
</gene>
<dbReference type="InterPro" id="IPR044855">
    <property type="entry name" value="CoA-Trfase_III_dom3_sf"/>
</dbReference>
<name>A0A3G1KXY7_FORW1</name>
<accession>A0A3G1KXY7</accession>
<reference evidence="2 3" key="1">
    <citation type="submission" date="2016-10" db="EMBL/GenBank/DDBJ databases">
        <title>Complete Genome Sequence of Peptococcaceae strain DCMF.</title>
        <authorList>
            <person name="Edwards R.J."/>
            <person name="Holland S.I."/>
            <person name="Deshpande N.P."/>
            <person name="Wong Y.K."/>
            <person name="Ertan H."/>
            <person name="Manefield M."/>
            <person name="Russell T.L."/>
            <person name="Lee M.J."/>
        </authorList>
    </citation>
    <scope>NUCLEOTIDE SEQUENCE [LARGE SCALE GENOMIC DNA]</scope>
    <source>
        <strain evidence="2 3">DCMF</strain>
    </source>
</reference>